<reference evidence="1 2" key="1">
    <citation type="submission" date="2021-06" db="EMBL/GenBank/DDBJ databases">
        <title>Caerostris darwini draft genome.</title>
        <authorList>
            <person name="Kono N."/>
            <person name="Arakawa K."/>
        </authorList>
    </citation>
    <scope>NUCLEOTIDE SEQUENCE [LARGE SCALE GENOMIC DNA]</scope>
</reference>
<dbReference type="EMBL" id="BPLQ01005847">
    <property type="protein sequence ID" value="GIY17876.1"/>
    <property type="molecule type" value="Genomic_DNA"/>
</dbReference>
<gene>
    <name evidence="1" type="ORF">CDAR_460231</name>
</gene>
<keyword evidence="2" id="KW-1185">Reference proteome</keyword>
<name>A0AAV4RC37_9ARAC</name>
<organism evidence="1 2">
    <name type="scientific">Caerostris darwini</name>
    <dbReference type="NCBI Taxonomy" id="1538125"/>
    <lineage>
        <taxon>Eukaryota</taxon>
        <taxon>Metazoa</taxon>
        <taxon>Ecdysozoa</taxon>
        <taxon>Arthropoda</taxon>
        <taxon>Chelicerata</taxon>
        <taxon>Arachnida</taxon>
        <taxon>Araneae</taxon>
        <taxon>Araneomorphae</taxon>
        <taxon>Entelegynae</taxon>
        <taxon>Araneoidea</taxon>
        <taxon>Araneidae</taxon>
        <taxon>Caerostris</taxon>
    </lineage>
</organism>
<dbReference type="Proteomes" id="UP001054837">
    <property type="component" value="Unassembled WGS sequence"/>
</dbReference>
<evidence type="ECO:0000313" key="1">
    <source>
        <dbReference type="EMBL" id="GIY17876.1"/>
    </source>
</evidence>
<dbReference type="AlphaFoldDB" id="A0AAV4RC37"/>
<proteinExistence type="predicted"/>
<accession>A0AAV4RC37</accession>
<protein>
    <submittedName>
        <fullName evidence="1">Uncharacterized protein</fullName>
    </submittedName>
</protein>
<sequence>MREHHFIFFPFLFHPLRTPLFSGSDFTFQKVSFLSRFGDTVRQTSPNLSSPKICGQFPMCVRSTPQRKSLDIFFFLMKNKKDQKRMRRSSILWSQLMLDNKKMGSPNNTSQICLESLERNLWSK</sequence>
<evidence type="ECO:0000313" key="2">
    <source>
        <dbReference type="Proteomes" id="UP001054837"/>
    </source>
</evidence>
<comment type="caution">
    <text evidence="1">The sequence shown here is derived from an EMBL/GenBank/DDBJ whole genome shotgun (WGS) entry which is preliminary data.</text>
</comment>